<comment type="caution">
    <text evidence="1">The sequence shown here is derived from an EMBL/GenBank/DDBJ whole genome shotgun (WGS) entry which is preliminary data.</text>
</comment>
<reference evidence="1 2" key="1">
    <citation type="submission" date="2024-09" db="EMBL/GenBank/DDBJ databases">
        <authorList>
            <person name="Sun Q."/>
            <person name="Mori K."/>
        </authorList>
    </citation>
    <scope>NUCLEOTIDE SEQUENCE [LARGE SCALE GENOMIC DNA]</scope>
    <source>
        <strain evidence="1 2">NCAIM B.02529</strain>
    </source>
</reference>
<dbReference type="InterPro" id="IPR036491">
    <property type="entry name" value="YugN-like_sf"/>
</dbReference>
<accession>A0ABV6LNP3</accession>
<dbReference type="EMBL" id="JBHLTP010000009">
    <property type="protein sequence ID" value="MFC0524011.1"/>
    <property type="molecule type" value="Genomic_DNA"/>
</dbReference>
<dbReference type="RefSeq" id="WP_377347544.1">
    <property type="nucleotide sequence ID" value="NZ_JBHLTP010000009.1"/>
</dbReference>
<dbReference type="InterPro" id="IPR014967">
    <property type="entry name" value="Uncharacterised_YugN-like"/>
</dbReference>
<dbReference type="Pfam" id="PF08868">
    <property type="entry name" value="YugN"/>
    <property type="match status" value="1"/>
</dbReference>
<dbReference type="Gene3D" id="3.30.310.100">
    <property type="entry name" value="YugN-like"/>
    <property type="match status" value="1"/>
</dbReference>
<evidence type="ECO:0000313" key="2">
    <source>
        <dbReference type="Proteomes" id="UP001589836"/>
    </source>
</evidence>
<evidence type="ECO:0000313" key="1">
    <source>
        <dbReference type="EMBL" id="MFC0524011.1"/>
    </source>
</evidence>
<proteinExistence type="predicted"/>
<organism evidence="1 2">
    <name type="scientific">Pontibacillus salicampi</name>
    <dbReference type="NCBI Taxonomy" id="1449801"/>
    <lineage>
        <taxon>Bacteria</taxon>
        <taxon>Bacillati</taxon>
        <taxon>Bacillota</taxon>
        <taxon>Bacilli</taxon>
        <taxon>Bacillales</taxon>
        <taxon>Bacillaceae</taxon>
        <taxon>Pontibacillus</taxon>
    </lineage>
</organism>
<dbReference type="Proteomes" id="UP001589836">
    <property type="component" value="Unassembled WGS sequence"/>
</dbReference>
<protein>
    <submittedName>
        <fullName evidence="1">YugN family protein</fullName>
    </submittedName>
</protein>
<gene>
    <name evidence="1" type="ORF">ACFFGV_10610</name>
</gene>
<sequence>MKLEGIGIEGATIELNRLDHLMEKAGFIRGGQWDYERVTYDYKLETNTKGQTYYVRIQGASIEGEVDRGDAVIKLMIPLLGLHYYPHGIEYGDSEEFTEAVIDRAKGLLERVKGYLLEFEVGSRPSQAVLEELRDWAEKNDQKEVLEKIQALQTFAPDEEEKNKH</sequence>
<name>A0ABV6LNP3_9BACI</name>
<dbReference type="SUPFAM" id="SSF160755">
    <property type="entry name" value="YugN-like"/>
    <property type="match status" value="1"/>
</dbReference>
<keyword evidence="2" id="KW-1185">Reference proteome</keyword>